<dbReference type="Proteomes" id="UP001499852">
    <property type="component" value="Unassembled WGS sequence"/>
</dbReference>
<proteinExistence type="predicted"/>
<reference evidence="2" key="1">
    <citation type="journal article" date="2019" name="Int. J. Syst. Evol. Microbiol.">
        <title>The Global Catalogue of Microorganisms (GCM) 10K type strain sequencing project: providing services to taxonomists for standard genome sequencing and annotation.</title>
        <authorList>
            <consortium name="The Broad Institute Genomics Platform"/>
            <consortium name="The Broad Institute Genome Sequencing Center for Infectious Disease"/>
            <person name="Wu L."/>
            <person name="Ma J."/>
        </authorList>
    </citation>
    <scope>NUCLEOTIDE SEQUENCE [LARGE SCALE GENOMIC DNA]</scope>
    <source>
        <strain evidence="2">JCM 18053</strain>
    </source>
</reference>
<evidence type="ECO:0000313" key="2">
    <source>
        <dbReference type="Proteomes" id="UP001499852"/>
    </source>
</evidence>
<accession>A0ABP9PUT2</accession>
<keyword evidence="2" id="KW-1185">Reference proteome</keyword>
<sequence length="167" mass="18201">MTMAPEITAYLSSGSVTEFGTLTGTSAQVTGFTDFVKGNWNAILNDLDTVAPDERRQRLLICAAESLSPSDYMDFLALLLDKHQENKVKKAVAIAALSPAARKYGFLAFNDQHPQVRALCERAKTIFADVADLQDLMNETLSGEQRKQIGAALASENRAQPEILPTP</sequence>
<protein>
    <submittedName>
        <fullName evidence="1">Uncharacterized protein</fullName>
    </submittedName>
</protein>
<evidence type="ECO:0000313" key="1">
    <source>
        <dbReference type="EMBL" id="GAA5150167.1"/>
    </source>
</evidence>
<comment type="caution">
    <text evidence="1">The sequence shown here is derived from an EMBL/GenBank/DDBJ whole genome shotgun (WGS) entry which is preliminary data.</text>
</comment>
<gene>
    <name evidence="1" type="ORF">GCM10023213_48780</name>
</gene>
<name>A0ABP9PUT2_9BACT</name>
<dbReference type="EMBL" id="BAABIA010000018">
    <property type="protein sequence ID" value="GAA5150167.1"/>
    <property type="molecule type" value="Genomic_DNA"/>
</dbReference>
<organism evidence="1 2">
    <name type="scientific">Prosthecobacter algae</name>
    <dbReference type="NCBI Taxonomy" id="1144682"/>
    <lineage>
        <taxon>Bacteria</taxon>
        <taxon>Pseudomonadati</taxon>
        <taxon>Verrucomicrobiota</taxon>
        <taxon>Verrucomicrobiia</taxon>
        <taxon>Verrucomicrobiales</taxon>
        <taxon>Verrucomicrobiaceae</taxon>
        <taxon>Prosthecobacter</taxon>
    </lineage>
</organism>